<evidence type="ECO:0000313" key="2">
    <source>
        <dbReference type="Proteomes" id="UP000509346"/>
    </source>
</evidence>
<name>A0A7D5T6D5_9EURY</name>
<reference evidence="1 2" key="1">
    <citation type="submission" date="2020-07" db="EMBL/GenBank/DDBJ databases">
        <title>Halosimplex litoreum sp. nov. and Halosimplex rubrum sp. nov., isolated from different salt environments.</title>
        <authorList>
            <person name="Cui H."/>
        </authorList>
    </citation>
    <scope>NUCLEOTIDE SEQUENCE [LARGE SCALE GENOMIC DNA]</scope>
    <source>
        <strain evidence="1 2">R2</strain>
    </source>
</reference>
<accession>A0A7D5T6D5</accession>
<proteinExistence type="predicted"/>
<keyword evidence="2" id="KW-1185">Reference proteome</keyword>
<dbReference type="AlphaFoldDB" id="A0A7D5T6D5"/>
<sequence>MCNLTMRIRMTESRERRLDHLLEATGENTKSKALDVAAEYYIRMAGGSGAVPKGQVHELMTVATDQGSVTPEEIATILDTDELPVEYERRWSVGERE</sequence>
<dbReference type="KEGG" id="hpel:HZS54_17025"/>
<organism evidence="1 2">
    <name type="scientific">Halosimplex pelagicum</name>
    <dbReference type="NCBI Taxonomy" id="869886"/>
    <lineage>
        <taxon>Archaea</taxon>
        <taxon>Methanobacteriati</taxon>
        <taxon>Methanobacteriota</taxon>
        <taxon>Stenosarchaea group</taxon>
        <taxon>Halobacteria</taxon>
        <taxon>Halobacteriales</taxon>
        <taxon>Haloarculaceae</taxon>
        <taxon>Halosimplex</taxon>
    </lineage>
</organism>
<dbReference type="EMBL" id="CP058909">
    <property type="protein sequence ID" value="QLH83228.1"/>
    <property type="molecule type" value="Genomic_DNA"/>
</dbReference>
<dbReference type="OrthoDB" id="340975at2157"/>
<dbReference type="Proteomes" id="UP000509346">
    <property type="component" value="Chromosome"/>
</dbReference>
<protein>
    <submittedName>
        <fullName evidence="1">Uncharacterized protein</fullName>
    </submittedName>
</protein>
<gene>
    <name evidence="1" type="ORF">HZS54_17025</name>
</gene>
<evidence type="ECO:0000313" key="1">
    <source>
        <dbReference type="EMBL" id="QLH83228.1"/>
    </source>
</evidence>